<feature type="compositionally biased region" description="Low complexity" evidence="8">
    <location>
        <begin position="395"/>
        <end position="411"/>
    </location>
</feature>
<dbReference type="STRING" id="1314782.A0A165PPF5"/>
<evidence type="ECO:0000313" key="9">
    <source>
        <dbReference type="EMBL" id="KZT21322.1"/>
    </source>
</evidence>
<evidence type="ECO:0000256" key="5">
    <source>
        <dbReference type="ARBA" id="ARBA00023016"/>
    </source>
</evidence>
<protein>
    <recommendedName>
        <fullName evidence="3 7">Stress response protein NST1</fullName>
    </recommendedName>
</protein>
<dbReference type="Pfam" id="PF13945">
    <property type="entry name" value="NST1"/>
    <property type="match status" value="1"/>
</dbReference>
<dbReference type="InParanoid" id="A0A165PPF5"/>
<feature type="region of interest" description="Disordered" evidence="8">
    <location>
        <begin position="791"/>
        <end position="1190"/>
    </location>
</feature>
<evidence type="ECO:0000256" key="2">
    <source>
        <dbReference type="ARBA" id="ARBA00007112"/>
    </source>
</evidence>
<keyword evidence="4 7" id="KW-0963">Cytoplasm</keyword>
<feature type="compositionally biased region" description="Basic and acidic residues" evidence="8">
    <location>
        <begin position="793"/>
        <end position="802"/>
    </location>
</feature>
<evidence type="ECO:0000256" key="4">
    <source>
        <dbReference type="ARBA" id="ARBA00022490"/>
    </source>
</evidence>
<feature type="compositionally biased region" description="Basic residues" evidence="8">
    <location>
        <begin position="807"/>
        <end position="821"/>
    </location>
</feature>
<comment type="subcellular location">
    <subcellularLocation>
        <location evidence="1 7">Cytoplasm</location>
    </subcellularLocation>
</comment>
<feature type="compositionally biased region" description="Basic and acidic residues" evidence="8">
    <location>
        <begin position="50"/>
        <end position="62"/>
    </location>
</feature>
<feature type="region of interest" description="Disordered" evidence="8">
    <location>
        <begin position="694"/>
        <end position="751"/>
    </location>
</feature>
<feature type="compositionally biased region" description="Pro residues" evidence="8">
    <location>
        <begin position="328"/>
        <end position="338"/>
    </location>
</feature>
<feature type="compositionally biased region" description="Low complexity" evidence="8">
    <location>
        <begin position="903"/>
        <end position="917"/>
    </location>
</feature>
<dbReference type="Proteomes" id="UP000076761">
    <property type="component" value="Unassembled WGS sequence"/>
</dbReference>
<dbReference type="InterPro" id="IPR025279">
    <property type="entry name" value="NST1"/>
</dbReference>
<keyword evidence="10" id="KW-1185">Reference proteome</keyword>
<dbReference type="AlphaFoldDB" id="A0A165PPF5"/>
<feature type="compositionally biased region" description="Polar residues" evidence="8">
    <location>
        <begin position="976"/>
        <end position="997"/>
    </location>
</feature>
<evidence type="ECO:0000256" key="1">
    <source>
        <dbReference type="ARBA" id="ARBA00004496"/>
    </source>
</evidence>
<evidence type="ECO:0000256" key="8">
    <source>
        <dbReference type="SAM" id="MobiDB-lite"/>
    </source>
</evidence>
<organism evidence="9 10">
    <name type="scientific">Neolentinus lepideus HHB14362 ss-1</name>
    <dbReference type="NCBI Taxonomy" id="1314782"/>
    <lineage>
        <taxon>Eukaryota</taxon>
        <taxon>Fungi</taxon>
        <taxon>Dikarya</taxon>
        <taxon>Basidiomycota</taxon>
        <taxon>Agaricomycotina</taxon>
        <taxon>Agaricomycetes</taxon>
        <taxon>Gloeophyllales</taxon>
        <taxon>Gloeophyllaceae</taxon>
        <taxon>Neolentinus</taxon>
    </lineage>
</organism>
<feature type="compositionally biased region" description="Acidic residues" evidence="8">
    <location>
        <begin position="592"/>
        <end position="633"/>
    </location>
</feature>
<feature type="compositionally biased region" description="Basic and acidic residues" evidence="8">
    <location>
        <begin position="832"/>
        <end position="902"/>
    </location>
</feature>
<evidence type="ECO:0000313" key="10">
    <source>
        <dbReference type="Proteomes" id="UP000076761"/>
    </source>
</evidence>
<evidence type="ECO:0000256" key="3">
    <source>
        <dbReference type="ARBA" id="ARBA00020733"/>
    </source>
</evidence>
<accession>A0A165PPF5</accession>
<feature type="compositionally biased region" description="Low complexity" evidence="8">
    <location>
        <begin position="1112"/>
        <end position="1133"/>
    </location>
</feature>
<feature type="compositionally biased region" description="Pro residues" evidence="8">
    <location>
        <begin position="1027"/>
        <end position="1036"/>
    </location>
</feature>
<feature type="compositionally biased region" description="Basic and acidic residues" evidence="8">
    <location>
        <begin position="694"/>
        <end position="704"/>
    </location>
</feature>
<feature type="compositionally biased region" description="Basic residues" evidence="8">
    <location>
        <begin position="39"/>
        <end position="49"/>
    </location>
</feature>
<keyword evidence="6 7" id="KW-0175">Coiled coil</keyword>
<feature type="compositionally biased region" description="Pro residues" evidence="8">
    <location>
        <begin position="544"/>
        <end position="553"/>
    </location>
</feature>
<proteinExistence type="inferred from homology"/>
<keyword evidence="5 7" id="KW-0346">Stress response</keyword>
<evidence type="ECO:0000256" key="6">
    <source>
        <dbReference type="ARBA" id="ARBA00023054"/>
    </source>
</evidence>
<name>A0A165PPF5_9AGAM</name>
<feature type="region of interest" description="Disordered" evidence="8">
    <location>
        <begin position="294"/>
        <end position="460"/>
    </location>
</feature>
<dbReference type="OrthoDB" id="21629at2759"/>
<comment type="similarity">
    <text evidence="2 7">Belongs to the NST1 family.</text>
</comment>
<feature type="region of interest" description="Disordered" evidence="8">
    <location>
        <begin position="1"/>
        <end position="84"/>
    </location>
</feature>
<comment type="function">
    <text evidence="7">May act as a negative regulator of salt tolerance.</text>
</comment>
<feature type="compositionally biased region" description="Acidic residues" evidence="8">
    <location>
        <begin position="705"/>
        <end position="744"/>
    </location>
</feature>
<feature type="region of interest" description="Disordered" evidence="8">
    <location>
        <begin position="538"/>
        <end position="663"/>
    </location>
</feature>
<feature type="compositionally biased region" description="Polar residues" evidence="8">
    <location>
        <begin position="930"/>
        <end position="942"/>
    </location>
</feature>
<evidence type="ECO:0000256" key="7">
    <source>
        <dbReference type="RuleBase" id="RU049441"/>
    </source>
</evidence>
<feature type="compositionally biased region" description="Basic residues" evidence="8">
    <location>
        <begin position="302"/>
        <end position="313"/>
    </location>
</feature>
<feature type="compositionally biased region" description="Basic residues" evidence="8">
    <location>
        <begin position="637"/>
        <end position="651"/>
    </location>
</feature>
<dbReference type="PANTHER" id="PTHR36812">
    <property type="entry name" value="NEUROFILAMENT TRIPLET M PROTEIN-LIKE PROTEIN"/>
    <property type="match status" value="1"/>
</dbReference>
<reference evidence="9 10" key="1">
    <citation type="journal article" date="2016" name="Mol. Biol. Evol.">
        <title>Comparative Genomics of Early-Diverging Mushroom-Forming Fungi Provides Insights into the Origins of Lignocellulose Decay Capabilities.</title>
        <authorList>
            <person name="Nagy L.G."/>
            <person name="Riley R."/>
            <person name="Tritt A."/>
            <person name="Adam C."/>
            <person name="Daum C."/>
            <person name="Floudas D."/>
            <person name="Sun H."/>
            <person name="Yadav J.S."/>
            <person name="Pangilinan J."/>
            <person name="Larsson K.H."/>
            <person name="Matsuura K."/>
            <person name="Barry K."/>
            <person name="Labutti K."/>
            <person name="Kuo R."/>
            <person name="Ohm R.A."/>
            <person name="Bhattacharya S.S."/>
            <person name="Shirouzu T."/>
            <person name="Yoshinaga Y."/>
            <person name="Martin F.M."/>
            <person name="Grigoriev I.V."/>
            <person name="Hibbett D.S."/>
        </authorList>
    </citation>
    <scope>NUCLEOTIDE SEQUENCE [LARGE SCALE GENOMIC DNA]</scope>
    <source>
        <strain evidence="9 10">HHB14362 ss-1</strain>
    </source>
</reference>
<dbReference type="PANTHER" id="PTHR36812:SF9">
    <property type="entry name" value="MYB-LIKE PROTEIN X ISOFORM X1"/>
    <property type="match status" value="1"/>
</dbReference>
<dbReference type="EMBL" id="KV425608">
    <property type="protein sequence ID" value="KZT21322.1"/>
    <property type="molecule type" value="Genomic_DNA"/>
</dbReference>
<dbReference type="GO" id="GO:0005737">
    <property type="term" value="C:cytoplasm"/>
    <property type="evidence" value="ECO:0007669"/>
    <property type="project" value="UniProtKB-SubCell"/>
</dbReference>
<gene>
    <name evidence="9" type="ORF">NEOLEDRAFT_763368</name>
</gene>
<sequence length="1236" mass="134239">MAATKQKAKQPVMPGRTIPSSHAPPSSPVPNSPSQTVNGKKKKKKKGKGRNGETDVVASHEEYDYDESPLPELEPAMGSPRTGLSPELESVHLSTTASLSASAAAARLNPADFAQAELVATANELYRRMDADPHGGIPEDDEYWDSLPAHIRNFAQALYAIAQQMVQSGVKNGSTKGAAGYPPGAYPASFDPSIFSDPALNSVMEQVAANAVHSASDQQTQANVVLFDDFGVDEPGYDQEEYFSEDEVDENMDDMDGLDPRVTTHRSQFTLSYDDAHARLNGTNLHHYREVESINSLEDSTKRKKNKKKKKRNSALSPPPVMETIPAVPAPRGPPPAESPTMAVTNPPAPVSASNPMPVARTTAGHPPPSSRAAGKQPMSYSSPAPTTPNPPPSSRTARAASKAPVSAHAYPHNHPHHHPSPPSSNASAPQKPRPPAAGQSTPSAKGKEANKIWSTNSAEERERIKEFWLGLGEDERRNLVKVEKEAVLKKMKEQQKHSCSCAVCGRKRNAIEEELEVLYDAYYDELEQYANYQQRYVSSGGTIPPPPGPGPFPGSVEVDKDGAFIGGPKLPQRIKNSVVPNGRKAVKPPESEFDEDDGDEEEYEEEEEEEYEEEDDDDDDDDDEGDAEDDDDGKVTRGRRNAAPRVKRPNGTKAERDGLFAFGDLTVTGNILTVADDLLKNDGQKFLEMMEQLAERRMQREEEAAGDVEDDSEEEEEDDGDEDDEDDEDEDDEDEEEDEEVMTDEQKMEEGKRMFSIFAARMFEQRVLQAYREKVAQERQLQLLRELEEEEKAAKEKDVKKQSQSQKKKAKKLRRRRKSAAQKARQAALEEEQRKKREEERARREAARKAQEEERARKEEERRKRLREEKDREEREKRLAKEKEEKEKEKEKAEKEARERAAQQQQQRAAAKAANSRPPPSPRNAPVAGSSQPRSPPNNVASKKILNKTAQPPAPLVPPLRQQSQPHQPRPVVVTASQPATPITAQTPHMTPSTPIYSPGGGVIPPQAMSPRVPFTPSTPYGGFVPGPPIQPGPPSLGASALPRTFGNGPTFEASVFGRGLPPPPIAPPSKAVGNSLASPPPSLAPGPSRQPSNPDPGPITRPVAPIARPAASGDNSGSAGSGSPVRRSPSPKGTLGSSALAADDDEVVTAPSRRGVNAPVGQVWGAANTPDGARPPWGSPAAGFGSPRAPGAGAANMLWGGVNPAPPEWHPSATNFFASPFLHHAPSPAPHNGS</sequence>